<evidence type="ECO:0000256" key="6">
    <source>
        <dbReference type="SAM" id="MobiDB-lite"/>
    </source>
</evidence>
<dbReference type="InterPro" id="IPR017441">
    <property type="entry name" value="Protein_kinase_ATP_BS"/>
</dbReference>
<dbReference type="PROSITE" id="PS00107">
    <property type="entry name" value="PROTEIN_KINASE_ATP"/>
    <property type="match status" value="1"/>
</dbReference>
<dbReference type="Proteomes" id="UP000039865">
    <property type="component" value="Unassembled WGS sequence"/>
</dbReference>
<dbReference type="PROSITE" id="PS50011">
    <property type="entry name" value="PROTEIN_KINASE_DOM"/>
    <property type="match status" value="1"/>
</dbReference>
<keyword evidence="8" id="KW-0418">Kinase</keyword>
<feature type="compositionally biased region" description="Basic and acidic residues" evidence="6">
    <location>
        <begin position="485"/>
        <end position="501"/>
    </location>
</feature>
<gene>
    <name evidence="8" type="primary">Contig4087.g4372</name>
    <name evidence="8" type="ORF">STYLEM_17598</name>
</gene>
<keyword evidence="8" id="KW-0808">Transferase</keyword>
<dbReference type="InterPro" id="IPR050235">
    <property type="entry name" value="CK1_Ser-Thr_kinase"/>
</dbReference>
<keyword evidence="2 5" id="KW-0547">Nucleotide-binding</keyword>
<evidence type="ECO:0000313" key="9">
    <source>
        <dbReference type="Proteomes" id="UP000039865"/>
    </source>
</evidence>
<dbReference type="PROSITE" id="PS00108">
    <property type="entry name" value="PROTEIN_KINASE_ST"/>
    <property type="match status" value="1"/>
</dbReference>
<feature type="binding site" evidence="5">
    <location>
        <position position="27"/>
    </location>
    <ligand>
        <name>ATP</name>
        <dbReference type="ChEBI" id="CHEBI:30616"/>
    </ligand>
</feature>
<evidence type="ECO:0000256" key="4">
    <source>
        <dbReference type="ARBA" id="ARBA00023860"/>
    </source>
</evidence>
<evidence type="ECO:0000313" key="8">
    <source>
        <dbReference type="EMBL" id="CDW88477.1"/>
    </source>
</evidence>
<sequence>MPPVGEGRFGRVYRAKDYRTSKKVAIKVLPGQYKYQYNQEVQILQVINKNKLFGFLKLLDCGFENNQYYIVTELLGENLQQQMSKCTGKKFRFETAMRVAIQMFNRIRVLHKIGYVHRDIKLNNYVCSIQDEDQLKAGGNKKKNKIANKSQISNSVDDDGDDGMVFLIDYGITKKVENAELQKQIDQIKYGQTPLVPPARRKRNNLWAPISLLQQVNQKKNIHQMTLYLAMTFKDDLESLGYIIVSMITGTLPWRDISAVKLDENLDQLIKARNPKTLCQNLPNVQKLKSDENIKYKYFKGLLMHVYKKLTIPENYKYDWIIEEEKLKDIYFKSLTQNPGTNQNPQKLENMGTLQHQIHQQQDQKELSNQENPPISRNINIDIKVSDLSYNFKRERKSGPGGLSQFRNKRNISPLIIETRKKIQDQVQSSVPKSGTKKQYIKRFKKKVKHRKGIANDMQNNHIEVEDENGELLNEDQDQDQDEDLNSRRHESDSEEEKGQDGKFYLRIQKISSDQDEDNVSLQNIDESSDSQYIDPSPIPQKQNQHYRENQKQFSFLKDPQSQSSKMLKLVTGELDDLDIDEGERQFDCGIYVFQSPKCKIKDSKYQKFLDLRKEGKLPDFEVRIGGRVKKKETIQDKKKSMRIGPSSD</sequence>
<dbReference type="AlphaFoldDB" id="A0A078B5B4"/>
<keyword evidence="3 5" id="KW-0067">ATP-binding</keyword>
<dbReference type="EMBL" id="CCKQ01016603">
    <property type="protein sequence ID" value="CDW88477.1"/>
    <property type="molecule type" value="Genomic_DNA"/>
</dbReference>
<dbReference type="InterPro" id="IPR011009">
    <property type="entry name" value="Kinase-like_dom_sf"/>
</dbReference>
<dbReference type="SUPFAM" id="SSF56112">
    <property type="entry name" value="Protein kinase-like (PK-like)"/>
    <property type="match status" value="1"/>
</dbReference>
<reference evidence="8 9" key="1">
    <citation type="submission" date="2014-06" db="EMBL/GenBank/DDBJ databases">
        <authorList>
            <person name="Swart Estienne"/>
        </authorList>
    </citation>
    <scope>NUCLEOTIDE SEQUENCE [LARGE SCALE GENOMIC DNA]</scope>
    <source>
        <strain evidence="8 9">130c</strain>
    </source>
</reference>
<protein>
    <recommendedName>
        <fullName evidence="4">Casein kinase I</fullName>
        <ecNumber evidence="1">2.7.11.1</ecNumber>
    </recommendedName>
</protein>
<evidence type="ECO:0000256" key="1">
    <source>
        <dbReference type="ARBA" id="ARBA00012513"/>
    </source>
</evidence>
<feature type="region of interest" description="Disordered" evidence="6">
    <location>
        <begin position="354"/>
        <end position="376"/>
    </location>
</feature>
<organism evidence="8 9">
    <name type="scientific">Stylonychia lemnae</name>
    <name type="common">Ciliate</name>
    <dbReference type="NCBI Taxonomy" id="5949"/>
    <lineage>
        <taxon>Eukaryota</taxon>
        <taxon>Sar</taxon>
        <taxon>Alveolata</taxon>
        <taxon>Ciliophora</taxon>
        <taxon>Intramacronucleata</taxon>
        <taxon>Spirotrichea</taxon>
        <taxon>Stichotrichia</taxon>
        <taxon>Sporadotrichida</taxon>
        <taxon>Oxytrichidae</taxon>
        <taxon>Stylonychinae</taxon>
        <taxon>Stylonychia</taxon>
    </lineage>
</organism>
<evidence type="ECO:0000256" key="2">
    <source>
        <dbReference type="ARBA" id="ARBA00022741"/>
    </source>
</evidence>
<evidence type="ECO:0000256" key="5">
    <source>
        <dbReference type="PROSITE-ProRule" id="PRU10141"/>
    </source>
</evidence>
<feature type="compositionally biased region" description="Polar residues" evidence="6">
    <location>
        <begin position="525"/>
        <end position="544"/>
    </location>
</feature>
<dbReference type="SMART" id="SM00220">
    <property type="entry name" value="S_TKc"/>
    <property type="match status" value="1"/>
</dbReference>
<evidence type="ECO:0000259" key="7">
    <source>
        <dbReference type="PROSITE" id="PS50011"/>
    </source>
</evidence>
<feature type="region of interest" description="Disordered" evidence="6">
    <location>
        <begin position="525"/>
        <end position="549"/>
    </location>
</feature>
<feature type="region of interest" description="Disordered" evidence="6">
    <location>
        <begin position="476"/>
        <end position="505"/>
    </location>
</feature>
<dbReference type="GO" id="GO:0005524">
    <property type="term" value="F:ATP binding"/>
    <property type="evidence" value="ECO:0007669"/>
    <property type="project" value="UniProtKB-UniRule"/>
</dbReference>
<dbReference type="EC" id="2.7.11.1" evidence="1"/>
<dbReference type="InterPro" id="IPR008271">
    <property type="entry name" value="Ser/Thr_kinase_AS"/>
</dbReference>
<evidence type="ECO:0000256" key="3">
    <source>
        <dbReference type="ARBA" id="ARBA00022840"/>
    </source>
</evidence>
<dbReference type="Pfam" id="PF00069">
    <property type="entry name" value="Pkinase"/>
    <property type="match status" value="1"/>
</dbReference>
<keyword evidence="9" id="KW-1185">Reference proteome</keyword>
<name>A0A078B5B4_STYLE</name>
<dbReference type="InParanoid" id="A0A078B5B4"/>
<dbReference type="GO" id="GO:0004674">
    <property type="term" value="F:protein serine/threonine kinase activity"/>
    <property type="evidence" value="ECO:0007669"/>
    <property type="project" value="UniProtKB-EC"/>
</dbReference>
<dbReference type="OrthoDB" id="4062651at2759"/>
<accession>A0A078B5B4</accession>
<feature type="domain" description="Protein kinase" evidence="7">
    <location>
        <begin position="1"/>
        <end position="359"/>
    </location>
</feature>
<proteinExistence type="predicted"/>
<dbReference type="InterPro" id="IPR000719">
    <property type="entry name" value="Prot_kinase_dom"/>
</dbReference>
<dbReference type="Gene3D" id="1.10.510.10">
    <property type="entry name" value="Transferase(Phosphotransferase) domain 1"/>
    <property type="match status" value="1"/>
</dbReference>
<dbReference type="PANTHER" id="PTHR11909">
    <property type="entry name" value="CASEIN KINASE-RELATED"/>
    <property type="match status" value="1"/>
</dbReference>